<keyword evidence="3" id="KW-0677">Repeat</keyword>
<dbReference type="PROSITE" id="PS50071">
    <property type="entry name" value="HOMEOBOX_2"/>
    <property type="match status" value="1"/>
</dbReference>
<evidence type="ECO:0000256" key="9">
    <source>
        <dbReference type="PROSITE-ProRule" id="PRU00108"/>
    </source>
</evidence>
<feature type="compositionally biased region" description="Low complexity" evidence="11">
    <location>
        <begin position="264"/>
        <end position="276"/>
    </location>
</feature>
<dbReference type="InterPro" id="IPR009057">
    <property type="entry name" value="Homeodomain-like_sf"/>
</dbReference>
<keyword evidence="14" id="KW-1185">Reference proteome</keyword>
<feature type="region of interest" description="Disordered" evidence="11">
    <location>
        <begin position="264"/>
        <end position="285"/>
    </location>
</feature>
<dbReference type="PROSITE" id="PS00027">
    <property type="entry name" value="HOMEOBOX_1"/>
    <property type="match status" value="1"/>
</dbReference>
<comment type="caution">
    <text evidence="13">The sequence shown here is derived from an EMBL/GenBank/DDBJ whole genome shotgun (WGS) entry which is preliminary data.</text>
</comment>
<evidence type="ECO:0000256" key="1">
    <source>
        <dbReference type="ARBA" id="ARBA00004123"/>
    </source>
</evidence>
<feature type="compositionally biased region" description="Polar residues" evidence="11">
    <location>
        <begin position="187"/>
        <end position="224"/>
    </location>
</feature>
<proteinExistence type="predicted"/>
<keyword evidence="7 9" id="KW-0371">Homeobox</keyword>
<dbReference type="GO" id="GO:0000977">
    <property type="term" value="F:RNA polymerase II transcription regulatory region sequence-specific DNA binding"/>
    <property type="evidence" value="ECO:0007669"/>
    <property type="project" value="TreeGrafter"/>
</dbReference>
<evidence type="ECO:0000256" key="11">
    <source>
        <dbReference type="SAM" id="MobiDB-lite"/>
    </source>
</evidence>
<evidence type="ECO:0000256" key="6">
    <source>
        <dbReference type="ARBA" id="ARBA00023125"/>
    </source>
</evidence>
<evidence type="ECO:0000256" key="3">
    <source>
        <dbReference type="ARBA" id="ARBA00022737"/>
    </source>
</evidence>
<dbReference type="GO" id="GO:0046872">
    <property type="term" value="F:metal ion binding"/>
    <property type="evidence" value="ECO:0007669"/>
    <property type="project" value="UniProtKB-KW"/>
</dbReference>
<keyword evidence="8 9" id="KW-0539">Nucleus</keyword>
<organism evidence="13 14">
    <name type="scientific">Albula glossodonta</name>
    <name type="common">roundjaw bonefish</name>
    <dbReference type="NCBI Taxonomy" id="121402"/>
    <lineage>
        <taxon>Eukaryota</taxon>
        <taxon>Metazoa</taxon>
        <taxon>Chordata</taxon>
        <taxon>Craniata</taxon>
        <taxon>Vertebrata</taxon>
        <taxon>Euteleostomi</taxon>
        <taxon>Actinopterygii</taxon>
        <taxon>Neopterygii</taxon>
        <taxon>Teleostei</taxon>
        <taxon>Albuliformes</taxon>
        <taxon>Albulidae</taxon>
        <taxon>Albula</taxon>
    </lineage>
</organism>
<evidence type="ECO:0000256" key="7">
    <source>
        <dbReference type="ARBA" id="ARBA00023155"/>
    </source>
</evidence>
<evidence type="ECO:0000256" key="2">
    <source>
        <dbReference type="ARBA" id="ARBA00022723"/>
    </source>
</evidence>
<dbReference type="InterPro" id="IPR017970">
    <property type="entry name" value="Homeobox_CS"/>
</dbReference>
<dbReference type="InterPro" id="IPR050453">
    <property type="entry name" value="LIM_Homeobox_TF"/>
</dbReference>
<accession>A0A8T2PT36</accession>
<feature type="region of interest" description="Disordered" evidence="11">
    <location>
        <begin position="185"/>
        <end position="252"/>
    </location>
</feature>
<keyword evidence="5" id="KW-0440">LIM domain</keyword>
<dbReference type="GO" id="GO:0000981">
    <property type="term" value="F:DNA-binding transcription factor activity, RNA polymerase II-specific"/>
    <property type="evidence" value="ECO:0007669"/>
    <property type="project" value="InterPro"/>
</dbReference>
<dbReference type="AlphaFoldDB" id="A0A8T2PT36"/>
<name>A0A8T2PT36_9TELE</name>
<dbReference type="GO" id="GO:0005634">
    <property type="term" value="C:nucleus"/>
    <property type="evidence" value="ECO:0007669"/>
    <property type="project" value="UniProtKB-SubCell"/>
</dbReference>
<dbReference type="Gene3D" id="1.10.10.60">
    <property type="entry name" value="Homeodomain-like"/>
    <property type="match status" value="1"/>
</dbReference>
<dbReference type="InterPro" id="IPR001356">
    <property type="entry name" value="HD"/>
</dbReference>
<keyword evidence="4" id="KW-0862">Zinc</keyword>
<gene>
    <name evidence="13" type="ORF">JZ751_001176</name>
</gene>
<feature type="DNA-binding region" description="Homeobox" evidence="9">
    <location>
        <begin position="67"/>
        <end position="126"/>
    </location>
</feature>
<evidence type="ECO:0000256" key="5">
    <source>
        <dbReference type="ARBA" id="ARBA00023038"/>
    </source>
</evidence>
<feature type="domain" description="Homeobox" evidence="12">
    <location>
        <begin position="65"/>
        <end position="125"/>
    </location>
</feature>
<dbReference type="FunFam" id="1.10.10.60:FF:000075">
    <property type="entry name" value="LIM/homeobox protein Lhx1"/>
    <property type="match status" value="1"/>
</dbReference>
<protein>
    <recommendedName>
        <fullName evidence="12">Homeobox domain-containing protein</fullName>
    </recommendedName>
</protein>
<dbReference type="OrthoDB" id="10068367at2759"/>
<evidence type="ECO:0000313" key="13">
    <source>
        <dbReference type="EMBL" id="KAG9354466.1"/>
    </source>
</evidence>
<feature type="region of interest" description="Disordered" evidence="11">
    <location>
        <begin position="29"/>
        <end position="76"/>
    </location>
</feature>
<keyword evidence="2" id="KW-0479">Metal-binding</keyword>
<dbReference type="CDD" id="cd00086">
    <property type="entry name" value="homeodomain"/>
    <property type="match status" value="1"/>
</dbReference>
<keyword evidence="6 9" id="KW-0238">DNA-binding</keyword>
<evidence type="ECO:0000259" key="12">
    <source>
        <dbReference type="PROSITE" id="PS50071"/>
    </source>
</evidence>
<dbReference type="Proteomes" id="UP000824540">
    <property type="component" value="Unassembled WGS sequence"/>
</dbReference>
<dbReference type="Pfam" id="PF00046">
    <property type="entry name" value="Homeodomain"/>
    <property type="match status" value="1"/>
</dbReference>
<sequence>MPSRAAVLKLLCPGAQPCHTLWLQDRSLSPDLQDPIQDDTNENGNSTSSEKETNNNENEEQNSATKRRGPRTTIKAKQLETLKAAFTATPKPTRHIREQLAEETGLNMRVIQVWFQNRRSKERRMKQLSALGARRHAFFRSPRRMRTLGSRLEDSEILSSGPYNYYADFQGDYYCSGGNYDFFPQGHPSSQAQSPADTNYISSSGQGPLEGSISSHNSSDNQRYTDMVSHADTPSPEPCLMGPLHSIPGEVFSGGPSPPFSLASNSSYSTSLSHPSQEMAETAVW</sequence>
<reference evidence="13" key="1">
    <citation type="thesis" date="2021" institute="BYU ScholarsArchive" country="Provo, UT, USA">
        <title>Applications of and Algorithms for Genome Assembly and Genomic Analyses with an Emphasis on Marine Teleosts.</title>
        <authorList>
            <person name="Pickett B.D."/>
        </authorList>
    </citation>
    <scope>NUCLEOTIDE SEQUENCE</scope>
    <source>
        <strain evidence="13">HI-2016</strain>
    </source>
</reference>
<comment type="subcellular location">
    <subcellularLocation>
        <location evidence="1 9 10">Nucleus</location>
    </subcellularLocation>
</comment>
<dbReference type="EMBL" id="JAFBMS010000002">
    <property type="protein sequence ID" value="KAG9354466.1"/>
    <property type="molecule type" value="Genomic_DNA"/>
</dbReference>
<evidence type="ECO:0000256" key="10">
    <source>
        <dbReference type="RuleBase" id="RU000682"/>
    </source>
</evidence>
<dbReference type="SMART" id="SM00389">
    <property type="entry name" value="HOX"/>
    <property type="match status" value="1"/>
</dbReference>
<dbReference type="PANTHER" id="PTHR24208:SF105">
    <property type="entry name" value="DLIM1"/>
    <property type="match status" value="1"/>
</dbReference>
<evidence type="ECO:0000256" key="4">
    <source>
        <dbReference type="ARBA" id="ARBA00022833"/>
    </source>
</evidence>
<dbReference type="PANTHER" id="PTHR24208">
    <property type="entry name" value="LIM/HOMEOBOX PROTEIN LHX"/>
    <property type="match status" value="1"/>
</dbReference>
<evidence type="ECO:0000256" key="8">
    <source>
        <dbReference type="ARBA" id="ARBA00023242"/>
    </source>
</evidence>
<dbReference type="SUPFAM" id="SSF46689">
    <property type="entry name" value="Homeodomain-like"/>
    <property type="match status" value="1"/>
</dbReference>
<evidence type="ECO:0000313" key="14">
    <source>
        <dbReference type="Proteomes" id="UP000824540"/>
    </source>
</evidence>
<dbReference type="GO" id="GO:0030182">
    <property type="term" value="P:neuron differentiation"/>
    <property type="evidence" value="ECO:0007669"/>
    <property type="project" value="TreeGrafter"/>
</dbReference>